<gene>
    <name evidence="2" type="ORF">Lalb_Chr23g0275291</name>
</gene>
<protein>
    <submittedName>
        <fullName evidence="2">Uncharacterized protein</fullName>
    </submittedName>
</protein>
<feature type="signal peptide" evidence="1">
    <location>
        <begin position="1"/>
        <end position="20"/>
    </location>
</feature>
<evidence type="ECO:0000256" key="1">
    <source>
        <dbReference type="SAM" id="SignalP"/>
    </source>
</evidence>
<evidence type="ECO:0000313" key="3">
    <source>
        <dbReference type="Proteomes" id="UP000447434"/>
    </source>
</evidence>
<keyword evidence="1" id="KW-0732">Signal</keyword>
<name>A0A6A4N5L0_LUPAL</name>
<organism evidence="2 3">
    <name type="scientific">Lupinus albus</name>
    <name type="common">White lupine</name>
    <name type="synonym">Lupinus termis</name>
    <dbReference type="NCBI Taxonomy" id="3870"/>
    <lineage>
        <taxon>Eukaryota</taxon>
        <taxon>Viridiplantae</taxon>
        <taxon>Streptophyta</taxon>
        <taxon>Embryophyta</taxon>
        <taxon>Tracheophyta</taxon>
        <taxon>Spermatophyta</taxon>
        <taxon>Magnoliopsida</taxon>
        <taxon>eudicotyledons</taxon>
        <taxon>Gunneridae</taxon>
        <taxon>Pentapetalae</taxon>
        <taxon>rosids</taxon>
        <taxon>fabids</taxon>
        <taxon>Fabales</taxon>
        <taxon>Fabaceae</taxon>
        <taxon>Papilionoideae</taxon>
        <taxon>50 kb inversion clade</taxon>
        <taxon>genistoids sensu lato</taxon>
        <taxon>core genistoids</taxon>
        <taxon>Genisteae</taxon>
        <taxon>Lupinus</taxon>
    </lineage>
</organism>
<proteinExistence type="predicted"/>
<accession>A0A6A4N5L0</accession>
<dbReference type="AlphaFoldDB" id="A0A6A4N5L0"/>
<reference evidence="3" key="1">
    <citation type="journal article" date="2020" name="Nat. Commun.">
        <title>Genome sequence of the cluster root forming white lupin.</title>
        <authorList>
            <person name="Hufnagel B."/>
            <person name="Marques A."/>
            <person name="Soriano A."/>
            <person name="Marques L."/>
            <person name="Divol F."/>
            <person name="Doumas P."/>
            <person name="Sallet E."/>
            <person name="Mancinotti D."/>
            <person name="Carrere S."/>
            <person name="Marande W."/>
            <person name="Arribat S."/>
            <person name="Keller J."/>
            <person name="Huneau C."/>
            <person name="Blein T."/>
            <person name="Aime D."/>
            <person name="Laguerre M."/>
            <person name="Taylor J."/>
            <person name="Schubert V."/>
            <person name="Nelson M."/>
            <person name="Geu-Flores F."/>
            <person name="Crespi M."/>
            <person name="Gallardo-Guerrero K."/>
            <person name="Delaux P.-M."/>
            <person name="Salse J."/>
            <person name="Berges H."/>
            <person name="Guyot R."/>
            <person name="Gouzy J."/>
            <person name="Peret B."/>
        </authorList>
    </citation>
    <scope>NUCLEOTIDE SEQUENCE [LARGE SCALE GENOMIC DNA]</scope>
    <source>
        <strain evidence="3">cv. Amiga</strain>
    </source>
</reference>
<evidence type="ECO:0000313" key="2">
    <source>
        <dbReference type="EMBL" id="KAE9587573.1"/>
    </source>
</evidence>
<feature type="chain" id="PRO_5025401748" evidence="1">
    <location>
        <begin position="21"/>
        <end position="51"/>
    </location>
</feature>
<dbReference type="EMBL" id="WOCE01000023">
    <property type="protein sequence ID" value="KAE9587573.1"/>
    <property type="molecule type" value="Genomic_DNA"/>
</dbReference>
<keyword evidence="3" id="KW-1185">Reference proteome</keyword>
<sequence length="51" mass="5705">MLLMASPYAYILLFHPLVQAPSQSDCKNCLNIGLCNNGTRVWNANHCNLLQ</sequence>
<comment type="caution">
    <text evidence="2">The sequence shown here is derived from an EMBL/GenBank/DDBJ whole genome shotgun (WGS) entry which is preliminary data.</text>
</comment>
<dbReference type="Proteomes" id="UP000447434">
    <property type="component" value="Chromosome 23"/>
</dbReference>